<reference evidence="2 4" key="1">
    <citation type="submission" date="2015-02" db="EMBL/GenBank/DDBJ databases">
        <title>Physiological reanalysis, assessment of diazotrophy, and genome sequences of multiple isolates of Streptomyces thermoautotrophicus.</title>
        <authorList>
            <person name="MacKellar D.C."/>
            <person name="Lieber L."/>
            <person name="Norman J."/>
            <person name="Bolger A."/>
            <person name="Tobin C."/>
            <person name="Murray J.W."/>
            <person name="Prell J."/>
        </authorList>
    </citation>
    <scope>NUCLEOTIDE SEQUENCE [LARGE SCALE GENOMIC DNA]</scope>
    <source>
        <strain evidence="2 4">UBT1</strain>
    </source>
</reference>
<dbReference type="PATRIC" id="fig|1469144.8.peg.3172"/>
<organism evidence="2 3">
    <name type="scientific">Carbonactinospora thermoautotrophica</name>
    <dbReference type="NCBI Taxonomy" id="1469144"/>
    <lineage>
        <taxon>Bacteria</taxon>
        <taxon>Bacillati</taxon>
        <taxon>Actinomycetota</taxon>
        <taxon>Actinomycetes</taxon>
        <taxon>Kitasatosporales</taxon>
        <taxon>Carbonactinosporaceae</taxon>
        <taxon>Carbonactinospora</taxon>
    </lineage>
</organism>
<dbReference type="Pfam" id="PF23773">
    <property type="entry name" value="DUF7169"/>
    <property type="match status" value="1"/>
</dbReference>
<evidence type="ECO:0000313" key="3">
    <source>
        <dbReference type="Proteomes" id="UP000070598"/>
    </source>
</evidence>
<evidence type="ECO:0000313" key="2">
    <source>
        <dbReference type="EMBL" id="KWX08182.1"/>
    </source>
</evidence>
<sequence length="104" mass="11170">MTTPGDVVHSLAALDRVLKLARAAQYEPSRLFEQLSAPNGGPDETASIALDSGRLDLSDAVRAAEDTLEAVVEWIEHCRWQITRALERGYVDNAESSTAASAAC</sequence>
<dbReference type="EMBL" id="JYIJ01000017">
    <property type="protein sequence ID" value="KWX03716.1"/>
    <property type="molecule type" value="Genomic_DNA"/>
</dbReference>
<dbReference type="Proteomes" id="UP000070598">
    <property type="component" value="Unassembled WGS sequence"/>
</dbReference>
<name>A0A132NEY3_9ACTN</name>
<dbReference type="InterPro" id="IPR055593">
    <property type="entry name" value="DUF7169"/>
</dbReference>
<comment type="caution">
    <text evidence="2">The sequence shown here is derived from an EMBL/GenBank/DDBJ whole genome shotgun (WGS) entry which is preliminary data.</text>
</comment>
<dbReference type="AlphaFoldDB" id="A0A132NEY3"/>
<dbReference type="EMBL" id="JYIK01001004">
    <property type="protein sequence ID" value="KWX08182.1"/>
    <property type="molecule type" value="Genomic_DNA"/>
</dbReference>
<protein>
    <submittedName>
        <fullName evidence="2">Uncharacterized protein</fullName>
    </submittedName>
</protein>
<evidence type="ECO:0000313" key="4">
    <source>
        <dbReference type="Proteomes" id="UP000070659"/>
    </source>
</evidence>
<reference evidence="3" key="2">
    <citation type="submission" date="2015-02" db="EMBL/GenBank/DDBJ databases">
        <title>Physiological reanalysis, assessment of diazotrophy, and genome sequences of multiple isolates of Streptomyces thermoautotrophicus.</title>
        <authorList>
            <person name="MacKellar D.C."/>
            <person name="Lieber L."/>
            <person name="Norman J."/>
            <person name="Bolger A."/>
            <person name="Tobin C."/>
            <person name="Murray J.W."/>
            <person name="Friesen M."/>
            <person name="Prell J."/>
        </authorList>
    </citation>
    <scope>NUCLEOTIDE SEQUENCE [LARGE SCALE GENOMIC DNA]</scope>
    <source>
        <strain evidence="3">UBT1</strain>
    </source>
</reference>
<gene>
    <name evidence="1" type="ORF">TH66_13030</name>
    <name evidence="2" type="ORF">TR74_16135</name>
</gene>
<dbReference type="Proteomes" id="UP000070659">
    <property type="component" value="Unassembled WGS sequence"/>
</dbReference>
<proteinExistence type="predicted"/>
<accession>A0A132NEY3</accession>
<dbReference type="RefSeq" id="WP_067070398.1">
    <property type="nucleotide sequence ID" value="NZ_JYIJ01000017.1"/>
</dbReference>
<evidence type="ECO:0000313" key="1">
    <source>
        <dbReference type="EMBL" id="KWX03716.1"/>
    </source>
</evidence>